<dbReference type="InterPro" id="IPR012334">
    <property type="entry name" value="Pectin_lyas_fold"/>
</dbReference>
<evidence type="ECO:0000256" key="3">
    <source>
        <dbReference type="ARBA" id="ARBA00023157"/>
    </source>
</evidence>
<feature type="chain" id="PRO_5034865542" description="pectin lyase" evidence="10">
    <location>
        <begin position="19"/>
        <end position="388"/>
    </location>
</feature>
<dbReference type="InterPro" id="IPR011050">
    <property type="entry name" value="Pectin_lyase_fold/virulence"/>
</dbReference>
<dbReference type="SUPFAM" id="SSF51126">
    <property type="entry name" value="Pectin lyase-like"/>
    <property type="match status" value="1"/>
</dbReference>
<sequence>MKASIFCSLLALVPVTCAQVVGSAFGFASGTTGGGSATPVYPKTNQELYSYLTDGSARVIMIDRTFDFRQDDGSTTAQCCSDDRTTKCPGGSSAGQLWIGDACDSGTWQSCTYYNAPRTPIDVKSNKSIVGVGSKGVIRGKGLRFRGGVKNIIVQNIHFTELNPQFVWGGDAITMDDCDMIWIHRNKFSLVGRQFIVSGWGPAGHVTISDNEFDGKTTWSAGCNGKHYWSLLLIGKKDWYTFSGNWIHDVSGRAPHVGTGDSAIYMHAINNYFENIGGHAFDISENTNVLIEGNYFQNVDTPLTSGSFTSGGQIYYIQTVAEASDASDELGFIPEWNRLGGSSGTVKTIVSQNVLNAFKSFRNQITWEHWKVENVPANVKATAGVGKQ</sequence>
<keyword evidence="2 10" id="KW-0732">Signal</keyword>
<comment type="subcellular location">
    <subcellularLocation>
        <location evidence="9">Secreted</location>
    </subcellularLocation>
</comment>
<keyword evidence="3" id="KW-1015">Disulfide bond</keyword>
<evidence type="ECO:0000256" key="10">
    <source>
        <dbReference type="SAM" id="SignalP"/>
    </source>
</evidence>
<dbReference type="GO" id="GO:0005576">
    <property type="term" value="C:extracellular region"/>
    <property type="evidence" value="ECO:0007669"/>
    <property type="project" value="UniProtKB-SubCell"/>
</dbReference>
<evidence type="ECO:0000313" key="13">
    <source>
        <dbReference type="Proteomes" id="UP000554235"/>
    </source>
</evidence>
<evidence type="ECO:0000256" key="6">
    <source>
        <dbReference type="ARBA" id="ARBA00036818"/>
    </source>
</evidence>
<comment type="catalytic activity">
    <reaction evidence="6">
        <text>Eliminative cleavage of (1-&gt;4)-alpha-D-galacturonan methyl ester to give oligosaccharides with 4-deoxy-6-O-methyl-alpha-D-galact-4-enuronosyl groups at their non-reducing ends.</text>
        <dbReference type="EC" id="4.2.2.10"/>
    </reaction>
</comment>
<dbReference type="GO" id="GO:0047490">
    <property type="term" value="F:pectin lyase activity"/>
    <property type="evidence" value="ECO:0007669"/>
    <property type="project" value="UniProtKB-EC"/>
</dbReference>
<gene>
    <name evidence="12" type="ORF">FALBO_8867</name>
</gene>
<evidence type="ECO:0000256" key="1">
    <source>
        <dbReference type="ARBA" id="ARBA00010980"/>
    </source>
</evidence>
<dbReference type="OrthoDB" id="1637350at2759"/>
<dbReference type="PANTHER" id="PTHR31683">
    <property type="entry name" value="PECTATE LYASE 18-RELATED"/>
    <property type="match status" value="1"/>
</dbReference>
<comment type="caution">
    <text evidence="12">The sequence shown here is derived from an EMBL/GenBank/DDBJ whole genome shotgun (WGS) entry which is preliminary data.</text>
</comment>
<evidence type="ECO:0000256" key="4">
    <source>
        <dbReference type="ARBA" id="ARBA00023180"/>
    </source>
</evidence>
<feature type="domain" description="Pectate lyase" evidence="11">
    <location>
        <begin position="92"/>
        <end position="302"/>
    </location>
</feature>
<dbReference type="Proteomes" id="UP000554235">
    <property type="component" value="Unassembled WGS sequence"/>
</dbReference>
<proteinExistence type="inferred from homology"/>
<comment type="function">
    <text evidence="7">Pectinolytic enzymes consist of four classes of enzymes: pectin lyase, polygalacturonase, pectin methylesterase and rhamnogalacturonase. Among pectinolytic enzymes, pectin lyase is the most important in depolymerization of pectin, since it cleaves internal glycosidic bonds of highly methylated pectins.</text>
</comment>
<dbReference type="GO" id="GO:0030570">
    <property type="term" value="F:pectate lyase activity"/>
    <property type="evidence" value="ECO:0007669"/>
    <property type="project" value="InterPro"/>
</dbReference>
<feature type="signal peptide" evidence="10">
    <location>
        <begin position="1"/>
        <end position="18"/>
    </location>
</feature>
<evidence type="ECO:0000256" key="5">
    <source>
        <dbReference type="ARBA" id="ARBA00023239"/>
    </source>
</evidence>
<evidence type="ECO:0000313" key="12">
    <source>
        <dbReference type="EMBL" id="KAF4464298.1"/>
    </source>
</evidence>
<evidence type="ECO:0000256" key="7">
    <source>
        <dbReference type="ARBA" id="ARBA00037631"/>
    </source>
</evidence>
<comment type="similarity">
    <text evidence="1 9">Belongs to the polysaccharide lyase 1 family.</text>
</comment>
<keyword evidence="5 9" id="KW-0456">Lyase</keyword>
<dbReference type="PANTHER" id="PTHR31683:SF67">
    <property type="entry name" value="PECTIN LYASE F-RELATED"/>
    <property type="match status" value="1"/>
</dbReference>
<dbReference type="EMBL" id="JAADYS010001211">
    <property type="protein sequence ID" value="KAF4464298.1"/>
    <property type="molecule type" value="Genomic_DNA"/>
</dbReference>
<organism evidence="12 13">
    <name type="scientific">Fusarium albosuccineum</name>
    <dbReference type="NCBI Taxonomy" id="1237068"/>
    <lineage>
        <taxon>Eukaryota</taxon>
        <taxon>Fungi</taxon>
        <taxon>Dikarya</taxon>
        <taxon>Ascomycota</taxon>
        <taxon>Pezizomycotina</taxon>
        <taxon>Sordariomycetes</taxon>
        <taxon>Hypocreomycetidae</taxon>
        <taxon>Hypocreales</taxon>
        <taxon>Nectriaceae</taxon>
        <taxon>Fusarium</taxon>
        <taxon>Fusarium decemcellulare species complex</taxon>
    </lineage>
</organism>
<keyword evidence="9" id="KW-0119">Carbohydrate metabolism</keyword>
<keyword evidence="9" id="KW-0624">Polysaccharide degradation</keyword>
<dbReference type="InterPro" id="IPR002022">
    <property type="entry name" value="Pec_lyase"/>
</dbReference>
<dbReference type="EC" id="4.2.2.10" evidence="8"/>
<reference evidence="12 13" key="1">
    <citation type="submission" date="2020-01" db="EMBL/GenBank/DDBJ databases">
        <title>Identification and distribution of gene clusters putatively required for synthesis of sphingolipid metabolism inhibitors in phylogenetically diverse species of the filamentous fungus Fusarium.</title>
        <authorList>
            <person name="Kim H.-S."/>
            <person name="Busman M."/>
            <person name="Brown D.W."/>
            <person name="Divon H."/>
            <person name="Uhlig S."/>
            <person name="Proctor R.H."/>
        </authorList>
    </citation>
    <scope>NUCLEOTIDE SEQUENCE [LARGE SCALE GENOMIC DNA]</scope>
    <source>
        <strain evidence="12 13">NRRL 20459</strain>
    </source>
</reference>
<protein>
    <recommendedName>
        <fullName evidence="8">pectin lyase</fullName>
        <ecNumber evidence="8">4.2.2.10</ecNumber>
    </recommendedName>
</protein>
<dbReference type="Gene3D" id="2.160.20.10">
    <property type="entry name" value="Single-stranded right-handed beta-helix, Pectin lyase-like"/>
    <property type="match status" value="1"/>
</dbReference>
<dbReference type="GO" id="GO:0000272">
    <property type="term" value="P:polysaccharide catabolic process"/>
    <property type="evidence" value="ECO:0007669"/>
    <property type="project" value="UniProtKB-KW"/>
</dbReference>
<evidence type="ECO:0000256" key="8">
    <source>
        <dbReference type="ARBA" id="ARBA00039082"/>
    </source>
</evidence>
<evidence type="ECO:0000256" key="9">
    <source>
        <dbReference type="RuleBase" id="RU361173"/>
    </source>
</evidence>
<dbReference type="AlphaFoldDB" id="A0A8H4PB56"/>
<evidence type="ECO:0000259" key="11">
    <source>
        <dbReference type="SMART" id="SM00656"/>
    </source>
</evidence>
<dbReference type="SMART" id="SM00656">
    <property type="entry name" value="Amb_all"/>
    <property type="match status" value="1"/>
</dbReference>
<evidence type="ECO:0000256" key="2">
    <source>
        <dbReference type="ARBA" id="ARBA00022729"/>
    </source>
</evidence>
<dbReference type="InterPro" id="IPR045032">
    <property type="entry name" value="PEL"/>
</dbReference>
<keyword evidence="4" id="KW-0325">Glycoprotein</keyword>
<name>A0A8H4PB56_9HYPO</name>
<keyword evidence="13" id="KW-1185">Reference proteome</keyword>
<dbReference type="Pfam" id="PF00544">
    <property type="entry name" value="Pectate_lyase_4"/>
    <property type="match status" value="1"/>
</dbReference>
<accession>A0A8H4PB56</accession>
<keyword evidence="9" id="KW-0964">Secreted</keyword>